<organism evidence="3 4">
    <name type="scientific">Fulvivirga kasyanovii</name>
    <dbReference type="NCBI Taxonomy" id="396812"/>
    <lineage>
        <taxon>Bacteria</taxon>
        <taxon>Pseudomonadati</taxon>
        <taxon>Bacteroidota</taxon>
        <taxon>Cytophagia</taxon>
        <taxon>Cytophagales</taxon>
        <taxon>Fulvivirgaceae</taxon>
        <taxon>Fulvivirga</taxon>
    </lineage>
</organism>
<keyword evidence="2" id="KW-0378">Hydrolase</keyword>
<comment type="caution">
    <text evidence="3">The sequence shown here is derived from an EMBL/GenBank/DDBJ whole genome shotgun (WGS) entry which is preliminary data.</text>
</comment>
<dbReference type="PIRSF" id="PIRSF005902">
    <property type="entry name" value="DNase_TatD"/>
    <property type="match status" value="1"/>
</dbReference>
<dbReference type="CDD" id="cd01310">
    <property type="entry name" value="TatD_DNAse"/>
    <property type="match status" value="1"/>
</dbReference>
<name>A0ABW9RV86_9BACT</name>
<dbReference type="InterPro" id="IPR018228">
    <property type="entry name" value="DNase_TatD-rel_CS"/>
</dbReference>
<dbReference type="SUPFAM" id="SSF51556">
    <property type="entry name" value="Metallo-dependent hydrolases"/>
    <property type="match status" value="1"/>
</dbReference>
<dbReference type="PROSITE" id="PS01137">
    <property type="entry name" value="TATD_1"/>
    <property type="match status" value="1"/>
</dbReference>
<dbReference type="RefSeq" id="WP_155174816.1">
    <property type="nucleotide sequence ID" value="NZ_BAAAFL010000017.1"/>
</dbReference>
<evidence type="ECO:0000256" key="2">
    <source>
        <dbReference type="ARBA" id="ARBA00022801"/>
    </source>
</evidence>
<dbReference type="EMBL" id="SMLW01000643">
    <property type="protein sequence ID" value="MTI27816.1"/>
    <property type="molecule type" value="Genomic_DNA"/>
</dbReference>
<protein>
    <submittedName>
        <fullName evidence="3">TatD family deoxyribonuclease</fullName>
    </submittedName>
</protein>
<comment type="similarity">
    <text evidence="1">Belongs to the metallo-dependent hydrolases superfamily. TatD-type hydrolase family.</text>
</comment>
<evidence type="ECO:0000313" key="4">
    <source>
        <dbReference type="Proteomes" id="UP000798808"/>
    </source>
</evidence>
<dbReference type="InterPro" id="IPR049677">
    <property type="entry name" value="QatD"/>
</dbReference>
<accession>A0ABW9RV86</accession>
<dbReference type="Gene3D" id="3.20.20.140">
    <property type="entry name" value="Metal-dependent hydrolases"/>
    <property type="match status" value="1"/>
</dbReference>
<evidence type="ECO:0000256" key="1">
    <source>
        <dbReference type="ARBA" id="ARBA00009275"/>
    </source>
</evidence>
<keyword evidence="4" id="KW-1185">Reference proteome</keyword>
<dbReference type="InterPro" id="IPR032466">
    <property type="entry name" value="Metal_Hydrolase"/>
</dbReference>
<dbReference type="NCBIfam" id="NF041926">
    <property type="entry name" value="QatD"/>
    <property type="match status" value="1"/>
</dbReference>
<proteinExistence type="inferred from homology"/>
<dbReference type="PANTHER" id="PTHR46124:SF2">
    <property type="entry name" value="D-AMINOACYL-TRNA DEACYLASE"/>
    <property type="match status" value="1"/>
</dbReference>
<dbReference type="PANTHER" id="PTHR46124">
    <property type="entry name" value="D-AMINOACYL-TRNA DEACYLASE"/>
    <property type="match status" value="1"/>
</dbReference>
<dbReference type="Pfam" id="PF01026">
    <property type="entry name" value="TatD_DNase"/>
    <property type="match status" value="1"/>
</dbReference>
<dbReference type="InterPro" id="IPR001130">
    <property type="entry name" value="TatD-like"/>
</dbReference>
<sequence length="248" mass="28149">MNLIDTHFHLDLINDPISILEKIEKQKIYTIAVTNTPSVFHYTKKITENKKYVRPAIGLHPELAEQRIRELSLFKHLIHETRYIGEVGLDNIKKCSSASRDAQLKVFDEVVKLAQEAGNKILTIHSRGSEAEVIDRIGEKFPGKVILHWYSGSLQNLDRAISSGFYFSINSAMCRSKNGQKIIKHIPIIRLLTESDGPFIKLNNNDNSPLYIQSTIENIASILGLEKIELAKTIYKNFKIALNSPLKI</sequence>
<gene>
    <name evidence="3" type="ORF">E1163_22865</name>
</gene>
<evidence type="ECO:0000313" key="3">
    <source>
        <dbReference type="EMBL" id="MTI27816.1"/>
    </source>
</evidence>
<reference evidence="3 4" key="1">
    <citation type="submission" date="2019-02" db="EMBL/GenBank/DDBJ databases">
        <authorList>
            <person name="Goldberg S.R."/>
            <person name="Haltli B.A."/>
            <person name="Correa H."/>
            <person name="Russell K.G."/>
        </authorList>
    </citation>
    <scope>NUCLEOTIDE SEQUENCE [LARGE SCALE GENOMIC DNA]</scope>
    <source>
        <strain evidence="3 4">JCM 16186</strain>
    </source>
</reference>
<dbReference type="Proteomes" id="UP000798808">
    <property type="component" value="Unassembled WGS sequence"/>
</dbReference>